<reference evidence="2 3" key="1">
    <citation type="submission" date="2016-09" db="EMBL/GenBank/DDBJ databases">
        <title>Complete genome of Desulfosporosinus sp. OL.</title>
        <authorList>
            <person name="Mardanov A."/>
            <person name="Beletsky A."/>
            <person name="Panova A."/>
            <person name="Karnachuk O."/>
            <person name="Ravin N."/>
        </authorList>
    </citation>
    <scope>NUCLEOTIDE SEQUENCE [LARGE SCALE GENOMIC DNA]</scope>
    <source>
        <strain evidence="2 3">OL</strain>
    </source>
</reference>
<sequence length="142" mass="16496">MSKFYIRPMELAELTGFYERIQRDFSCGEYAPYAVIYQQLQDHLQKALVFCEGKQDLAYSVCADSHNNGYVLISLLAVFKEFRGQGIGSAFMKTSRVMYEHKQAILVEVERPDHAKTLEEANSRRRRIEFYEKAGFYLIVSS</sequence>
<name>A0A1Q8QP54_9FIRM</name>
<dbReference type="EMBL" id="MLBF01000036">
    <property type="protein sequence ID" value="OLN29082.1"/>
    <property type="molecule type" value="Genomic_DNA"/>
</dbReference>
<dbReference type="InterPro" id="IPR000182">
    <property type="entry name" value="GNAT_dom"/>
</dbReference>
<evidence type="ECO:0000313" key="3">
    <source>
        <dbReference type="Proteomes" id="UP000186102"/>
    </source>
</evidence>
<proteinExistence type="predicted"/>
<dbReference type="Proteomes" id="UP000186102">
    <property type="component" value="Unassembled WGS sequence"/>
</dbReference>
<dbReference type="GO" id="GO:0016747">
    <property type="term" value="F:acyltransferase activity, transferring groups other than amino-acyl groups"/>
    <property type="evidence" value="ECO:0007669"/>
    <property type="project" value="InterPro"/>
</dbReference>
<dbReference type="Gene3D" id="3.40.630.30">
    <property type="match status" value="1"/>
</dbReference>
<dbReference type="CDD" id="cd04301">
    <property type="entry name" value="NAT_SF"/>
    <property type="match status" value="1"/>
</dbReference>
<protein>
    <recommendedName>
        <fullName evidence="1">N-acetyltransferase domain-containing protein</fullName>
    </recommendedName>
</protein>
<evidence type="ECO:0000313" key="2">
    <source>
        <dbReference type="EMBL" id="OLN29082.1"/>
    </source>
</evidence>
<dbReference type="AlphaFoldDB" id="A0A1Q8QP54"/>
<feature type="domain" description="N-acetyltransferase" evidence="1">
    <location>
        <begin position="4"/>
        <end position="142"/>
    </location>
</feature>
<dbReference type="InterPro" id="IPR016181">
    <property type="entry name" value="Acyl_CoA_acyltransferase"/>
</dbReference>
<dbReference type="PROSITE" id="PS51186">
    <property type="entry name" value="GNAT"/>
    <property type="match status" value="1"/>
</dbReference>
<evidence type="ECO:0000259" key="1">
    <source>
        <dbReference type="PROSITE" id="PS51186"/>
    </source>
</evidence>
<accession>A0A1Q8QP54</accession>
<dbReference type="SUPFAM" id="SSF55729">
    <property type="entry name" value="Acyl-CoA N-acyltransferases (Nat)"/>
    <property type="match status" value="1"/>
</dbReference>
<gene>
    <name evidence="2" type="ORF">DSOL_3743</name>
</gene>
<dbReference type="RefSeq" id="WP_075366182.1">
    <property type="nucleotide sequence ID" value="NZ_MLBF01000036.1"/>
</dbReference>
<dbReference type="Pfam" id="PF13508">
    <property type="entry name" value="Acetyltransf_7"/>
    <property type="match status" value="1"/>
</dbReference>
<comment type="caution">
    <text evidence="2">The sequence shown here is derived from an EMBL/GenBank/DDBJ whole genome shotgun (WGS) entry which is preliminary data.</text>
</comment>
<dbReference type="STRING" id="1888891.DSOL_3743"/>
<keyword evidence="3" id="KW-1185">Reference proteome</keyword>
<organism evidence="2 3">
    <name type="scientific">Desulfosporosinus metallidurans</name>
    <dbReference type="NCBI Taxonomy" id="1888891"/>
    <lineage>
        <taxon>Bacteria</taxon>
        <taxon>Bacillati</taxon>
        <taxon>Bacillota</taxon>
        <taxon>Clostridia</taxon>
        <taxon>Eubacteriales</taxon>
        <taxon>Desulfitobacteriaceae</taxon>
        <taxon>Desulfosporosinus</taxon>
    </lineage>
</organism>